<protein>
    <submittedName>
        <fullName evidence="2">Uncharacterized protein</fullName>
    </submittedName>
</protein>
<evidence type="ECO:0000313" key="4">
    <source>
        <dbReference type="Proteomes" id="UP000747110"/>
    </source>
</evidence>
<gene>
    <name evidence="1" type="ORF">Vretifemale_14367</name>
    <name evidence="2" type="ORF">Vretimale_8890</name>
</gene>
<reference evidence="2" key="1">
    <citation type="journal article" date="2021" name="Proc. Natl. Acad. Sci. U.S.A.">
        <title>Three genomes in the algal genus Volvox reveal the fate of a haploid sex-determining region after a transition to homothallism.</title>
        <authorList>
            <person name="Yamamoto K."/>
            <person name="Hamaji T."/>
            <person name="Kawai-Toyooka H."/>
            <person name="Matsuzaki R."/>
            <person name="Takahashi F."/>
            <person name="Nishimura Y."/>
            <person name="Kawachi M."/>
            <person name="Noguchi H."/>
            <person name="Minakuchi Y."/>
            <person name="Umen J.G."/>
            <person name="Toyoda A."/>
            <person name="Nozaki H."/>
        </authorList>
    </citation>
    <scope>NUCLEOTIDE SEQUENCE</scope>
    <source>
        <strain evidence="2">NIES-3785</strain>
        <strain evidence="1">NIES-3786</strain>
    </source>
</reference>
<accession>A0A8J4GBS0</accession>
<evidence type="ECO:0000313" key="1">
    <source>
        <dbReference type="EMBL" id="GIL85842.1"/>
    </source>
</evidence>
<name>A0A8J4GBS0_9CHLO</name>
<keyword evidence="4" id="KW-1185">Reference proteome</keyword>
<dbReference type="Proteomes" id="UP000747110">
    <property type="component" value="Unassembled WGS sequence"/>
</dbReference>
<evidence type="ECO:0000313" key="2">
    <source>
        <dbReference type="EMBL" id="GIM04314.1"/>
    </source>
</evidence>
<dbReference type="EMBL" id="BNCQ01000016">
    <property type="protein sequence ID" value="GIM04314.1"/>
    <property type="molecule type" value="Genomic_DNA"/>
</dbReference>
<comment type="caution">
    <text evidence="2">The sequence shown here is derived from an EMBL/GenBank/DDBJ whole genome shotgun (WGS) entry which is preliminary data.</text>
</comment>
<dbReference type="Proteomes" id="UP000722791">
    <property type="component" value="Unassembled WGS sequence"/>
</dbReference>
<evidence type="ECO:0000313" key="3">
    <source>
        <dbReference type="Proteomes" id="UP000722791"/>
    </source>
</evidence>
<sequence>MAAVGSGHQPAGGKSRCRMRLMVARQVVLGMKSSRHVATDRLISPMERMAQSCSLALLFRCIMAWMPRPPSKKSRLAQSSGVLPSVIGFTCLAAGQFYTNSTYDIHCAIQSFQHMMTSAWDAPSRPSDLLLLPKACSAEAKQPEEYSMHAMAPLSVPESAAGSQVGSGFKTYQHVHGTDAH</sequence>
<organism evidence="2 3">
    <name type="scientific">Volvox reticuliferus</name>
    <dbReference type="NCBI Taxonomy" id="1737510"/>
    <lineage>
        <taxon>Eukaryota</taxon>
        <taxon>Viridiplantae</taxon>
        <taxon>Chlorophyta</taxon>
        <taxon>core chlorophytes</taxon>
        <taxon>Chlorophyceae</taxon>
        <taxon>CS clade</taxon>
        <taxon>Chlamydomonadales</taxon>
        <taxon>Volvocaceae</taxon>
        <taxon>Volvox</taxon>
    </lineage>
</organism>
<dbReference type="AlphaFoldDB" id="A0A8J4GBS0"/>
<proteinExistence type="predicted"/>
<dbReference type="EMBL" id="BNCP01000034">
    <property type="protein sequence ID" value="GIL85842.1"/>
    <property type="molecule type" value="Genomic_DNA"/>
</dbReference>